<dbReference type="InterPro" id="IPR027806">
    <property type="entry name" value="HARBI1_dom"/>
</dbReference>
<dbReference type="PANTHER" id="PTHR22930:SF269">
    <property type="entry name" value="NUCLEASE HARBI1-LIKE PROTEIN"/>
    <property type="match status" value="1"/>
</dbReference>
<dbReference type="Pfam" id="PF13359">
    <property type="entry name" value="DDE_Tnp_4"/>
    <property type="match status" value="1"/>
</dbReference>
<dbReference type="GO" id="GO:0046872">
    <property type="term" value="F:metal ion binding"/>
    <property type="evidence" value="ECO:0007669"/>
    <property type="project" value="UniProtKB-KW"/>
</dbReference>
<dbReference type="GO" id="GO:0005634">
    <property type="term" value="C:nucleus"/>
    <property type="evidence" value="ECO:0007669"/>
    <property type="project" value="UniProtKB-SubCell"/>
</dbReference>
<keyword evidence="8" id="KW-0732">Signal</keyword>
<evidence type="ECO:0000256" key="4">
    <source>
        <dbReference type="ARBA" id="ARBA00022722"/>
    </source>
</evidence>
<accession>A0A6P7GR81</accession>
<organism evidence="10">
    <name type="scientific">Diabrotica virgifera virgifera</name>
    <name type="common">western corn rootworm</name>
    <dbReference type="NCBI Taxonomy" id="50390"/>
    <lineage>
        <taxon>Eukaryota</taxon>
        <taxon>Metazoa</taxon>
        <taxon>Ecdysozoa</taxon>
        <taxon>Arthropoda</taxon>
        <taxon>Hexapoda</taxon>
        <taxon>Insecta</taxon>
        <taxon>Pterygota</taxon>
        <taxon>Neoptera</taxon>
        <taxon>Endopterygota</taxon>
        <taxon>Coleoptera</taxon>
        <taxon>Polyphaga</taxon>
        <taxon>Cucujiformia</taxon>
        <taxon>Chrysomeloidea</taxon>
        <taxon>Chrysomelidae</taxon>
        <taxon>Galerucinae</taxon>
        <taxon>Diabroticina</taxon>
        <taxon>Diabroticites</taxon>
        <taxon>Diabrotica</taxon>
    </lineage>
</organism>
<keyword evidence="5" id="KW-0479">Metal-binding</keyword>
<evidence type="ECO:0000313" key="10">
    <source>
        <dbReference type="RefSeq" id="XP_028152366.1"/>
    </source>
</evidence>
<proteinExistence type="inferred from homology"/>
<reference evidence="10" key="1">
    <citation type="submission" date="2025-08" db="UniProtKB">
        <authorList>
            <consortium name="RefSeq"/>
        </authorList>
    </citation>
    <scope>IDENTIFICATION</scope>
    <source>
        <tissue evidence="10">Whole insect</tissue>
    </source>
</reference>
<evidence type="ECO:0000256" key="1">
    <source>
        <dbReference type="ARBA" id="ARBA00001968"/>
    </source>
</evidence>
<evidence type="ECO:0000256" key="3">
    <source>
        <dbReference type="ARBA" id="ARBA00006958"/>
    </source>
</evidence>
<feature type="domain" description="DDE Tnp4" evidence="9">
    <location>
        <begin position="156"/>
        <end position="322"/>
    </location>
</feature>
<name>A0A6P7GR81_DIAVI</name>
<evidence type="ECO:0000256" key="7">
    <source>
        <dbReference type="ARBA" id="ARBA00023242"/>
    </source>
</evidence>
<dbReference type="InterPro" id="IPR045249">
    <property type="entry name" value="HARBI1-like"/>
</dbReference>
<dbReference type="GO" id="GO:0004518">
    <property type="term" value="F:nuclease activity"/>
    <property type="evidence" value="ECO:0007669"/>
    <property type="project" value="UniProtKB-KW"/>
</dbReference>
<keyword evidence="6" id="KW-0378">Hydrolase</keyword>
<sequence>MSNENDLLLAAAACVVLADLLNDLKADDSISLNGELRCDGSFKNFARMSSADFEILINQVGHKISKKDTRFRDAIPIQERLAIILRFLATGDSYHSLMYLFKVSKQIISKIVPEVCVSLIDSIRETVQTPTSEDQWKTIADEYHHIWNFPHCVGAMDGKHISLQAPIGSGSEFFNYKGFFSIVLFAIVDARYRFIYVNVGCQGRISDGGVFASTVIPKMIQDGTLQLPKEDFFPGKNDHKMPYVFVADDAFPLQQHIMKPYPGVQLKGTKKRIFNYRLSRSRRVVENAFGIISSVFRCLRKPLLLEPEKASKIVLACIYLHNFLRNSTTSKRSYTPPGTFDSEDKDTGEVLPGHWRLNNTNKSETSFLPLSKIARKPTSDAQTIRNEFSDYFTSNEGKLSWQEDY</sequence>
<evidence type="ECO:0000259" key="9">
    <source>
        <dbReference type="Pfam" id="PF13359"/>
    </source>
</evidence>
<evidence type="ECO:0000256" key="6">
    <source>
        <dbReference type="ARBA" id="ARBA00022801"/>
    </source>
</evidence>
<evidence type="ECO:0000256" key="8">
    <source>
        <dbReference type="SAM" id="SignalP"/>
    </source>
</evidence>
<gene>
    <name evidence="10" type="primary">LOC114345778</name>
</gene>
<comment type="similarity">
    <text evidence="3">Belongs to the HARBI1 family.</text>
</comment>
<dbReference type="RefSeq" id="XP_028152366.1">
    <property type="nucleotide sequence ID" value="XM_028296565.1"/>
</dbReference>
<comment type="cofactor">
    <cofactor evidence="1">
        <name>a divalent metal cation</name>
        <dbReference type="ChEBI" id="CHEBI:60240"/>
    </cofactor>
</comment>
<dbReference type="AlphaFoldDB" id="A0A6P7GR81"/>
<evidence type="ECO:0000256" key="2">
    <source>
        <dbReference type="ARBA" id="ARBA00004123"/>
    </source>
</evidence>
<dbReference type="FunCoup" id="A0A6P7GR81">
    <property type="interactions" value="1"/>
</dbReference>
<comment type="subcellular location">
    <subcellularLocation>
        <location evidence="2">Nucleus</location>
    </subcellularLocation>
</comment>
<protein>
    <submittedName>
        <fullName evidence="10">Protein ALP1-like</fullName>
    </submittedName>
</protein>
<dbReference type="InParanoid" id="A0A6P7GR81"/>
<feature type="chain" id="PRO_5028073420" evidence="8">
    <location>
        <begin position="19"/>
        <end position="405"/>
    </location>
</feature>
<feature type="signal peptide" evidence="8">
    <location>
        <begin position="1"/>
        <end position="18"/>
    </location>
</feature>
<dbReference type="PANTHER" id="PTHR22930">
    <property type="match status" value="1"/>
</dbReference>
<keyword evidence="7" id="KW-0539">Nucleus</keyword>
<evidence type="ECO:0000256" key="5">
    <source>
        <dbReference type="ARBA" id="ARBA00022723"/>
    </source>
</evidence>
<keyword evidence="4" id="KW-0540">Nuclease</keyword>
<dbReference type="GO" id="GO:0016787">
    <property type="term" value="F:hydrolase activity"/>
    <property type="evidence" value="ECO:0007669"/>
    <property type="project" value="UniProtKB-KW"/>
</dbReference>